<evidence type="ECO:0000256" key="5">
    <source>
        <dbReference type="ARBA" id="ARBA00022842"/>
    </source>
</evidence>
<dbReference type="EMBL" id="BAAABM010000037">
    <property type="protein sequence ID" value="GAA0346517.1"/>
    <property type="molecule type" value="Genomic_DNA"/>
</dbReference>
<dbReference type="Pfam" id="PF00293">
    <property type="entry name" value="NUDIX"/>
    <property type="match status" value="1"/>
</dbReference>
<accession>A0ABN0WUQ1</accession>
<evidence type="ECO:0000313" key="9">
    <source>
        <dbReference type="Proteomes" id="UP001501822"/>
    </source>
</evidence>
<dbReference type="Gene3D" id="3.90.79.10">
    <property type="entry name" value="Nucleoside Triphosphate Pyrophosphohydrolase"/>
    <property type="match status" value="1"/>
</dbReference>
<gene>
    <name evidence="8" type="ORF">GCM10010151_40210</name>
</gene>
<protein>
    <submittedName>
        <fullName evidence="8">CoA pyrophosphatase</fullName>
    </submittedName>
</protein>
<evidence type="ECO:0000259" key="7">
    <source>
        <dbReference type="PROSITE" id="PS51462"/>
    </source>
</evidence>
<keyword evidence="6" id="KW-0464">Manganese</keyword>
<dbReference type="PANTHER" id="PTHR12992:SF11">
    <property type="entry name" value="MITOCHONDRIAL COENZYME A DIPHOSPHATASE NUDT8"/>
    <property type="match status" value="1"/>
</dbReference>
<keyword evidence="9" id="KW-1185">Reference proteome</keyword>
<evidence type="ECO:0000256" key="4">
    <source>
        <dbReference type="ARBA" id="ARBA00022801"/>
    </source>
</evidence>
<comment type="cofactor">
    <cofactor evidence="2">
        <name>Mg(2+)</name>
        <dbReference type="ChEBI" id="CHEBI:18420"/>
    </cofactor>
</comment>
<evidence type="ECO:0000256" key="6">
    <source>
        <dbReference type="ARBA" id="ARBA00023211"/>
    </source>
</evidence>
<reference evidence="8 9" key="1">
    <citation type="journal article" date="2019" name="Int. J. Syst. Evol. Microbiol.">
        <title>The Global Catalogue of Microorganisms (GCM) 10K type strain sequencing project: providing services to taxonomists for standard genome sequencing and annotation.</title>
        <authorList>
            <consortium name="The Broad Institute Genomics Platform"/>
            <consortium name="The Broad Institute Genome Sequencing Center for Infectious Disease"/>
            <person name="Wu L."/>
            <person name="Ma J."/>
        </authorList>
    </citation>
    <scope>NUCLEOTIDE SEQUENCE [LARGE SCALE GENOMIC DNA]</scope>
    <source>
        <strain evidence="8 9">JCM 3146</strain>
    </source>
</reference>
<keyword evidence="4" id="KW-0378">Hydrolase</keyword>
<dbReference type="CDD" id="cd03426">
    <property type="entry name" value="NUDIX_CoAse_Nudt7"/>
    <property type="match status" value="1"/>
</dbReference>
<dbReference type="InterPro" id="IPR015797">
    <property type="entry name" value="NUDIX_hydrolase-like_dom_sf"/>
</dbReference>
<dbReference type="InterPro" id="IPR045121">
    <property type="entry name" value="CoAse"/>
</dbReference>
<dbReference type="Proteomes" id="UP001501822">
    <property type="component" value="Unassembled WGS sequence"/>
</dbReference>
<dbReference type="SUPFAM" id="SSF55811">
    <property type="entry name" value="Nudix"/>
    <property type="match status" value="1"/>
</dbReference>
<evidence type="ECO:0000256" key="3">
    <source>
        <dbReference type="ARBA" id="ARBA00022723"/>
    </source>
</evidence>
<keyword evidence="5" id="KW-0460">Magnesium</keyword>
<proteinExistence type="predicted"/>
<dbReference type="PANTHER" id="PTHR12992">
    <property type="entry name" value="NUDIX HYDROLASE"/>
    <property type="match status" value="1"/>
</dbReference>
<evidence type="ECO:0000313" key="8">
    <source>
        <dbReference type="EMBL" id="GAA0346517.1"/>
    </source>
</evidence>
<comment type="caution">
    <text evidence="8">The sequence shown here is derived from an EMBL/GenBank/DDBJ whole genome shotgun (WGS) entry which is preliminary data.</text>
</comment>
<keyword evidence="3" id="KW-0479">Metal-binding</keyword>
<comment type="cofactor">
    <cofactor evidence="1">
        <name>Mn(2+)</name>
        <dbReference type="ChEBI" id="CHEBI:29035"/>
    </cofactor>
</comment>
<evidence type="ECO:0000256" key="1">
    <source>
        <dbReference type="ARBA" id="ARBA00001936"/>
    </source>
</evidence>
<organism evidence="8 9">
    <name type="scientific">Actinoallomurus spadix</name>
    <dbReference type="NCBI Taxonomy" id="79912"/>
    <lineage>
        <taxon>Bacteria</taxon>
        <taxon>Bacillati</taxon>
        <taxon>Actinomycetota</taxon>
        <taxon>Actinomycetes</taxon>
        <taxon>Streptosporangiales</taxon>
        <taxon>Thermomonosporaceae</taxon>
        <taxon>Actinoallomurus</taxon>
    </lineage>
</organism>
<dbReference type="InterPro" id="IPR000086">
    <property type="entry name" value="NUDIX_hydrolase_dom"/>
</dbReference>
<feature type="domain" description="Nudix hydrolase" evidence="7">
    <location>
        <begin position="50"/>
        <end position="190"/>
    </location>
</feature>
<name>A0ABN0WUQ1_9ACTN</name>
<evidence type="ECO:0000256" key="2">
    <source>
        <dbReference type="ARBA" id="ARBA00001946"/>
    </source>
</evidence>
<dbReference type="PROSITE" id="PS51462">
    <property type="entry name" value="NUDIX"/>
    <property type="match status" value="1"/>
</dbReference>
<sequence>MNGKDHGAGAVEPSMMTVDLGTDCPEWLRGFAAKAPRMQVSALLRPPANGARAAAVLILFGEGPDGPDLLLLQRADTLRKHAGQPAFPGGGIDPTDDGPVGAALREAAEETGLDPSGVTVLATMPELYVAHSEYRVTPVVAWWREPSAVHATDPGEVASVARVPLAELTDPANRLRIRGPSGHLGPAFRVQGMLVWGFTAGILHAVLEAGGWDRPWDTTRVEDLPAEVIDLGRRE</sequence>